<keyword evidence="5" id="KW-1133">Transmembrane helix</keyword>
<dbReference type="PROSITE" id="PS01270">
    <property type="entry name" value="BAND_7"/>
    <property type="match status" value="1"/>
</dbReference>
<dbReference type="GO" id="GO:0005886">
    <property type="term" value="C:plasma membrane"/>
    <property type="evidence" value="ECO:0007669"/>
    <property type="project" value="InterPro"/>
</dbReference>
<feature type="domain" description="Band 7" evidence="6">
    <location>
        <begin position="52"/>
        <end position="217"/>
    </location>
</feature>
<name>A0A7J7URG0_MYOMY</name>
<dbReference type="PANTHER" id="PTHR10264">
    <property type="entry name" value="BAND 7 PROTEIN-RELATED"/>
    <property type="match status" value="1"/>
</dbReference>
<keyword evidence="5" id="KW-0812">Transmembrane</keyword>
<dbReference type="PRINTS" id="PR00721">
    <property type="entry name" value="STOMATIN"/>
</dbReference>
<organism evidence="7 8">
    <name type="scientific">Myotis myotis</name>
    <name type="common">Greater mouse-eared bat</name>
    <name type="synonym">Vespertilio myotis</name>
    <dbReference type="NCBI Taxonomy" id="51298"/>
    <lineage>
        <taxon>Eukaryota</taxon>
        <taxon>Metazoa</taxon>
        <taxon>Chordata</taxon>
        <taxon>Craniata</taxon>
        <taxon>Vertebrata</taxon>
        <taxon>Euteleostomi</taxon>
        <taxon>Mammalia</taxon>
        <taxon>Eutheria</taxon>
        <taxon>Laurasiatheria</taxon>
        <taxon>Chiroptera</taxon>
        <taxon>Yangochiroptera</taxon>
        <taxon>Vespertilionidae</taxon>
        <taxon>Myotis</taxon>
    </lineage>
</organism>
<keyword evidence="8" id="KW-1185">Reference proteome</keyword>
<dbReference type="VEuPathDB" id="HostDB:GeneID_118667124"/>
<evidence type="ECO:0000256" key="5">
    <source>
        <dbReference type="SAM" id="Phobius"/>
    </source>
</evidence>
<dbReference type="Proteomes" id="UP000527355">
    <property type="component" value="Unassembled WGS sequence"/>
</dbReference>
<protein>
    <submittedName>
        <fullName evidence="7">Stomatin</fullName>
    </submittedName>
</protein>
<reference evidence="7 8" key="1">
    <citation type="journal article" date="2020" name="Nature">
        <title>Six reference-quality genomes reveal evolution of bat adaptations.</title>
        <authorList>
            <person name="Jebb D."/>
            <person name="Huang Z."/>
            <person name="Pippel M."/>
            <person name="Hughes G.M."/>
            <person name="Lavrichenko K."/>
            <person name="Devanna P."/>
            <person name="Winkler S."/>
            <person name="Jermiin L.S."/>
            <person name="Skirmuntt E.C."/>
            <person name="Katzourakis A."/>
            <person name="Burkitt-Gray L."/>
            <person name="Ray D.A."/>
            <person name="Sullivan K.A.M."/>
            <person name="Roscito J.G."/>
            <person name="Kirilenko B.M."/>
            <person name="Davalos L.M."/>
            <person name="Corthals A.P."/>
            <person name="Power M.L."/>
            <person name="Jones G."/>
            <person name="Ransome R.D."/>
            <person name="Dechmann D.K.N."/>
            <person name="Locatelli A.G."/>
            <person name="Puechmaille S.J."/>
            <person name="Fedrigo O."/>
            <person name="Jarvis E.D."/>
            <person name="Hiller M."/>
            <person name="Vernes S.C."/>
            <person name="Myers E.W."/>
            <person name="Teeling E.C."/>
        </authorList>
    </citation>
    <scope>NUCLEOTIDE SEQUENCE [LARGE SCALE GENOMIC DNA]</scope>
    <source>
        <strain evidence="7">MMyoMyo1</strain>
        <tissue evidence="7">Flight muscle</tissue>
    </source>
</reference>
<comment type="subcellular location">
    <subcellularLocation>
        <location evidence="1">Membrane</location>
    </subcellularLocation>
</comment>
<feature type="transmembrane region" description="Helical" evidence="5">
    <location>
        <begin position="33"/>
        <end position="54"/>
    </location>
</feature>
<accession>A0A7J7URG0</accession>
<evidence type="ECO:0000256" key="2">
    <source>
        <dbReference type="ARBA" id="ARBA00008164"/>
    </source>
</evidence>
<dbReference type="InterPro" id="IPR018080">
    <property type="entry name" value="Band_7/stomatin-like_CS"/>
</dbReference>
<proteinExistence type="inferred from homology"/>
<dbReference type="PANTHER" id="PTHR10264:SF115">
    <property type="entry name" value="STOMATIN"/>
    <property type="match status" value="1"/>
</dbReference>
<comment type="similarity">
    <text evidence="2">Belongs to the band 7/mec-2 family.</text>
</comment>
<dbReference type="SUPFAM" id="SSF117892">
    <property type="entry name" value="Band 7/SPFH domain"/>
    <property type="match status" value="1"/>
</dbReference>
<evidence type="ECO:0000256" key="4">
    <source>
        <dbReference type="SAM" id="MobiDB-lite"/>
    </source>
</evidence>
<evidence type="ECO:0000256" key="1">
    <source>
        <dbReference type="ARBA" id="ARBA00004370"/>
    </source>
</evidence>
<dbReference type="Pfam" id="PF01145">
    <property type="entry name" value="Band_7"/>
    <property type="match status" value="1"/>
</dbReference>
<dbReference type="InterPro" id="IPR043202">
    <property type="entry name" value="Band-7_stomatin-like"/>
</dbReference>
<dbReference type="EMBL" id="JABWUV010000012">
    <property type="protein sequence ID" value="KAF6315458.1"/>
    <property type="molecule type" value="Genomic_DNA"/>
</dbReference>
<dbReference type="InterPro" id="IPR001107">
    <property type="entry name" value="Band_7"/>
</dbReference>
<sequence>MSEKRLGENTHARRLPDSTKDSPDTGLGICGWILVYVSFFLTIITFPLSIWMCIKIVKEYERAIIFRLGRILQGGAKGPGLFFVLPCTDTFVKVDMRIISFDIPPQEILTKDSVTVSVDGVVYYRVQNAILAVANITNADSATRLLAQTTLRNVLGTKNLAQILSDREEIAHNMQSTLDEATDDWGIKVERVEIKDVKLPVQLRYLQTLTTIAAEKNSTIVFPLPIDMLQGMMRGKQ</sequence>
<dbReference type="InterPro" id="IPR001972">
    <property type="entry name" value="Stomatin_HflK_fam"/>
</dbReference>
<evidence type="ECO:0000313" key="8">
    <source>
        <dbReference type="Proteomes" id="UP000527355"/>
    </source>
</evidence>
<keyword evidence="3 5" id="KW-0472">Membrane</keyword>
<feature type="region of interest" description="Disordered" evidence="4">
    <location>
        <begin position="1"/>
        <end position="22"/>
    </location>
</feature>
<dbReference type="InterPro" id="IPR036013">
    <property type="entry name" value="Band_7/SPFH_dom_sf"/>
</dbReference>
<gene>
    <name evidence="7" type="ORF">mMyoMyo1_018510</name>
</gene>
<dbReference type="AlphaFoldDB" id="A0A7J7URG0"/>
<evidence type="ECO:0000313" key="7">
    <source>
        <dbReference type="EMBL" id="KAF6315458.1"/>
    </source>
</evidence>
<evidence type="ECO:0000256" key="3">
    <source>
        <dbReference type="ARBA" id="ARBA00023136"/>
    </source>
</evidence>
<evidence type="ECO:0000259" key="6">
    <source>
        <dbReference type="SMART" id="SM00244"/>
    </source>
</evidence>
<comment type="caution">
    <text evidence="7">The sequence shown here is derived from an EMBL/GenBank/DDBJ whole genome shotgun (WGS) entry which is preliminary data.</text>
</comment>
<dbReference type="SMART" id="SM00244">
    <property type="entry name" value="PHB"/>
    <property type="match status" value="1"/>
</dbReference>
<dbReference type="FunFam" id="3.30.479.30:FF:000002">
    <property type="entry name" value="band 7 protein AGAP004871"/>
    <property type="match status" value="1"/>
</dbReference>
<dbReference type="Gene3D" id="3.30.479.30">
    <property type="entry name" value="Band 7 domain"/>
    <property type="match status" value="1"/>
</dbReference>